<evidence type="ECO:0000259" key="1">
    <source>
        <dbReference type="Pfam" id="PF06985"/>
    </source>
</evidence>
<sequence length="435" mass="49257">MSTISTNKIQHRPLDPSKHEIRVLSFENDTAAHGQLRLHLHHVSLDDWKPEYLSFRERNAPSTPVFGLSEAWSGRFEFTFRTPNTEVHDTITRFTWGDYICLSWKDWDGNGTEEQHPTIFVDGAAVRVSKMLAAALRDLRKSYECKVGLRVWVDTLCVDQEDVGERNAHVLRVREIFGTAFSVTVWTKEESDLWVTGLSEPGEMLLLCEIMMRMYGMRVLEELLGVRERDWGANETEDGEVMAMVQDVEVLVFDQVYWAGESDEEDELGVGKLHLRNLVAAELTGLFQKGYWSRLWAIQELAVSPTMSMVQWGEMILHLSTLQAVCELIFTRSHPQLLSVVLLWVQPKLDLIAFISTWRALGAASETEPPLSDEYLGMLKHLAETSTPSPARDKIYALLGLLPSSVSAAVTIDYAREASEAVGEFASAVPRWDQV</sequence>
<dbReference type="PANTHER" id="PTHR24148:SF73">
    <property type="entry name" value="HET DOMAIN PROTEIN (AFU_ORTHOLOGUE AFUA_8G01020)"/>
    <property type="match status" value="1"/>
</dbReference>
<comment type="caution">
    <text evidence="2">The sequence shown here is derived from an EMBL/GenBank/DDBJ whole genome shotgun (WGS) entry which is preliminary data.</text>
</comment>
<feature type="domain" description="Heterokaryon incompatibility" evidence="1">
    <location>
        <begin position="99"/>
        <end position="192"/>
    </location>
</feature>
<organism evidence="2 3">
    <name type="scientific">Cercophora newfieldiana</name>
    <dbReference type="NCBI Taxonomy" id="92897"/>
    <lineage>
        <taxon>Eukaryota</taxon>
        <taxon>Fungi</taxon>
        <taxon>Dikarya</taxon>
        <taxon>Ascomycota</taxon>
        <taxon>Pezizomycotina</taxon>
        <taxon>Sordariomycetes</taxon>
        <taxon>Sordariomycetidae</taxon>
        <taxon>Sordariales</taxon>
        <taxon>Lasiosphaeriaceae</taxon>
        <taxon>Cercophora</taxon>
    </lineage>
</organism>
<dbReference type="PANTHER" id="PTHR24148">
    <property type="entry name" value="ANKYRIN REPEAT DOMAIN-CONTAINING PROTEIN 39 HOMOLOG-RELATED"/>
    <property type="match status" value="1"/>
</dbReference>
<dbReference type="InterPro" id="IPR010730">
    <property type="entry name" value="HET"/>
</dbReference>
<dbReference type="InterPro" id="IPR052895">
    <property type="entry name" value="HetReg/Transcr_Mod"/>
</dbReference>
<gene>
    <name evidence="2" type="ORF">B0T16DRAFT_414660</name>
</gene>
<accession>A0AA40CQ77</accession>
<keyword evidence="3" id="KW-1185">Reference proteome</keyword>
<reference evidence="2" key="1">
    <citation type="submission" date="2023-06" db="EMBL/GenBank/DDBJ databases">
        <title>Genome-scale phylogeny and comparative genomics of the fungal order Sordariales.</title>
        <authorList>
            <consortium name="Lawrence Berkeley National Laboratory"/>
            <person name="Hensen N."/>
            <person name="Bonometti L."/>
            <person name="Westerberg I."/>
            <person name="Brannstrom I.O."/>
            <person name="Guillou S."/>
            <person name="Cros-Aarteil S."/>
            <person name="Calhoun S."/>
            <person name="Haridas S."/>
            <person name="Kuo A."/>
            <person name="Mondo S."/>
            <person name="Pangilinan J."/>
            <person name="Riley R."/>
            <person name="Labutti K."/>
            <person name="Andreopoulos B."/>
            <person name="Lipzen A."/>
            <person name="Chen C."/>
            <person name="Yanf M."/>
            <person name="Daum C."/>
            <person name="Ng V."/>
            <person name="Clum A."/>
            <person name="Steindorff A."/>
            <person name="Ohm R."/>
            <person name="Martin F."/>
            <person name="Silar P."/>
            <person name="Natvig D."/>
            <person name="Lalanne C."/>
            <person name="Gautier V."/>
            <person name="Ament-Velasquez S.L."/>
            <person name="Kruys A."/>
            <person name="Hutchinson M.I."/>
            <person name="Powell A.J."/>
            <person name="Barry K."/>
            <person name="Miller A.N."/>
            <person name="Grigoriev I.V."/>
            <person name="Debuchy R."/>
            <person name="Gladieux P."/>
            <person name="Thoren M.H."/>
            <person name="Johannesson H."/>
        </authorList>
    </citation>
    <scope>NUCLEOTIDE SEQUENCE</scope>
    <source>
        <strain evidence="2">SMH2532-1</strain>
    </source>
</reference>
<evidence type="ECO:0000313" key="2">
    <source>
        <dbReference type="EMBL" id="KAK0647075.1"/>
    </source>
</evidence>
<dbReference type="AlphaFoldDB" id="A0AA40CQ77"/>
<proteinExistence type="predicted"/>
<dbReference type="Pfam" id="PF06985">
    <property type="entry name" value="HET"/>
    <property type="match status" value="1"/>
</dbReference>
<evidence type="ECO:0000313" key="3">
    <source>
        <dbReference type="Proteomes" id="UP001174936"/>
    </source>
</evidence>
<dbReference type="Proteomes" id="UP001174936">
    <property type="component" value="Unassembled WGS sequence"/>
</dbReference>
<dbReference type="EMBL" id="JAULSV010000004">
    <property type="protein sequence ID" value="KAK0647075.1"/>
    <property type="molecule type" value="Genomic_DNA"/>
</dbReference>
<name>A0AA40CQ77_9PEZI</name>
<protein>
    <submittedName>
        <fullName evidence="2">Heterokaryon incompatibility protein-domain-containing protein</fullName>
    </submittedName>
</protein>